<name>A0A4V4HSJ5_9ACTN</name>
<evidence type="ECO:0000313" key="2">
    <source>
        <dbReference type="Proteomes" id="UP000308760"/>
    </source>
</evidence>
<accession>A0A4V4HSJ5</accession>
<dbReference type="AlphaFoldDB" id="A0A4V4HSJ5"/>
<dbReference type="RefSeq" id="WP_136534299.1">
    <property type="nucleotide sequence ID" value="NZ_STGY01000037.1"/>
</dbReference>
<evidence type="ECO:0000313" key="1">
    <source>
        <dbReference type="EMBL" id="THV41936.1"/>
    </source>
</evidence>
<reference evidence="1 2" key="2">
    <citation type="submission" date="2019-05" db="EMBL/GenBank/DDBJ databases">
        <title>Glycomyces buryatensis sp. nov.</title>
        <authorList>
            <person name="Nikitina E."/>
        </authorList>
    </citation>
    <scope>NUCLEOTIDE SEQUENCE [LARGE SCALE GENOMIC DNA]</scope>
    <source>
        <strain evidence="1 2">18</strain>
    </source>
</reference>
<proteinExistence type="predicted"/>
<reference evidence="2" key="1">
    <citation type="submission" date="2019-04" db="EMBL/GenBank/DDBJ databases">
        <title>Nocardioides xinjiangensis sp. nov.</title>
        <authorList>
            <person name="Liu S."/>
        </authorList>
    </citation>
    <scope>NUCLEOTIDE SEQUENCE [LARGE SCALE GENOMIC DNA]</scope>
    <source>
        <strain evidence="2">18</strain>
    </source>
</reference>
<gene>
    <name evidence="1" type="ORF">FAB82_09475</name>
</gene>
<comment type="caution">
    <text evidence="1">The sequence shown here is derived from an EMBL/GenBank/DDBJ whole genome shotgun (WGS) entry which is preliminary data.</text>
</comment>
<dbReference type="OrthoDB" id="9868390at2"/>
<protein>
    <submittedName>
        <fullName evidence="1">Uncharacterized protein</fullName>
    </submittedName>
</protein>
<dbReference type="Proteomes" id="UP000308760">
    <property type="component" value="Unassembled WGS sequence"/>
</dbReference>
<dbReference type="EMBL" id="STGY01000037">
    <property type="protein sequence ID" value="THV41936.1"/>
    <property type="molecule type" value="Genomic_DNA"/>
</dbReference>
<keyword evidence="2" id="KW-1185">Reference proteome</keyword>
<organism evidence="1 2">
    <name type="scientific">Glycomyces buryatensis</name>
    <dbReference type="NCBI Taxonomy" id="2570927"/>
    <lineage>
        <taxon>Bacteria</taxon>
        <taxon>Bacillati</taxon>
        <taxon>Actinomycetota</taxon>
        <taxon>Actinomycetes</taxon>
        <taxon>Glycomycetales</taxon>
        <taxon>Glycomycetaceae</taxon>
        <taxon>Glycomyces</taxon>
    </lineage>
</organism>
<sequence length="303" mass="33725">MTSSIKGLICPECGIAQLVPSRQDFVGYFESRDWGCVNCAYKVDLWGLLLRWVRNENPLIPGILALGIGRQLIISKQMHPNTDLQVLFEDHGVPEGATILDVVLTPVGLSATGPNLWPALRTQRLHLNHVAHHLSIHPVELKELQGFDSNDPNINQLNILVIWMPPPSEPEEEPFFSAAKAFTIGDFRGSIIPAQIAVELKINRILSEHYGRFGSKRDVASFLTNGATYGHQLRFLIPSLLKLVGAPQMPEKVEIGLRSLQSCRNKVGHQHLKVSRDEAAEMILAAKFGYEYLNIYGPLLTSE</sequence>